<protein>
    <recommendedName>
        <fullName evidence="5">Phospholipid:diacylglycerol acyltransferase</fullName>
    </recommendedName>
</protein>
<dbReference type="EMBL" id="JBHFFA010000007">
    <property type="protein sequence ID" value="KAL2611173.1"/>
    <property type="molecule type" value="Genomic_DNA"/>
</dbReference>
<dbReference type="Gene3D" id="3.40.50.1820">
    <property type="entry name" value="alpha/beta hydrolase"/>
    <property type="match status" value="1"/>
</dbReference>
<evidence type="ECO:0000256" key="1">
    <source>
        <dbReference type="SAM" id="MobiDB-lite"/>
    </source>
</evidence>
<organism evidence="3 4">
    <name type="scientific">Riccia fluitans</name>
    <dbReference type="NCBI Taxonomy" id="41844"/>
    <lineage>
        <taxon>Eukaryota</taxon>
        <taxon>Viridiplantae</taxon>
        <taxon>Streptophyta</taxon>
        <taxon>Embryophyta</taxon>
        <taxon>Marchantiophyta</taxon>
        <taxon>Marchantiopsida</taxon>
        <taxon>Marchantiidae</taxon>
        <taxon>Marchantiales</taxon>
        <taxon>Ricciaceae</taxon>
        <taxon>Riccia</taxon>
    </lineage>
</organism>
<dbReference type="SUPFAM" id="SSF53474">
    <property type="entry name" value="alpha/beta-Hydrolases"/>
    <property type="match status" value="1"/>
</dbReference>
<evidence type="ECO:0008006" key="5">
    <source>
        <dbReference type="Google" id="ProtNLM"/>
    </source>
</evidence>
<dbReference type="Pfam" id="PF02450">
    <property type="entry name" value="LCAT"/>
    <property type="match status" value="2"/>
</dbReference>
<dbReference type="PANTHER" id="PTHR11440">
    <property type="entry name" value="LECITHIN-CHOLESTEROL ACYLTRANSFERASE-RELATED"/>
    <property type="match status" value="1"/>
</dbReference>
<feature type="transmembrane region" description="Helical" evidence="2">
    <location>
        <begin position="103"/>
        <end position="124"/>
    </location>
</feature>
<proteinExistence type="predicted"/>
<evidence type="ECO:0000256" key="2">
    <source>
        <dbReference type="SAM" id="Phobius"/>
    </source>
</evidence>
<dbReference type="AlphaFoldDB" id="A0ABD1XUH4"/>
<keyword evidence="4" id="KW-1185">Reference proteome</keyword>
<sequence>MFQLRRRKLESGIHKVFPGDDSKSKLVNQEKKGHGADHRDEEKSHEGETVKKQGDVQTEHTRNKPTESNKSDKPGIKQEELQRPPNLPPGKERPFRWRCVDNCCWLIGYTCFCWWTLLVLYSALPALPQYVAEKVIGPTPDPPGVKLALEGLNAKHPVVFIPGIVTGGLELWQGRPCAEGLFRKRLWGGTFGEVYKRPYCWMEHMSLDNETGLDLPGMRVRPVSGLVAADYFAPGYFVWAVLIENLARIGYEERNMHMAAYDWRLSFQNTEVRDKRLTRLKNTIETLYEMNDNNKVVVVPHSMGALYFLHFMKWVEAPKPMGGGGGDQWCAKYLKAVMNVGGPFLGLTKSFAGLFSAEGKDIAVARAFAPGVPYSEMFGLQTLQYIMRVTRTWDAVMSLLPKGGEKVWGDADWSPEEGFNCSKSKKIEKPTKNSSEVEFGPHGKPLAHYGRMVAFGRQAVQKPSKAFKTMSKESEMNDLSTAPLRSNASCGDIWTEYHEMSWDTLQKIPKEGYYTATSIIDLLRKVAPKMMRRADANWGFGVAENPNDSKYNHHKYWANPLQTTLPNAPELEIYCLYGVGILTERSYIYKLSPTSDSCYIPFRIDSSVEGESEGCLKGGVHFVDGDETVPALSTGYMCQKGWRGKTRYNPHGLKTFVKEYDHTPPANLLEGRGTQSGSHVDMLGNFALIEEVMRVAAGASGEDIGVAEDRVSQPVDMSYSAQCTVIEFEGQK</sequence>
<evidence type="ECO:0000313" key="4">
    <source>
        <dbReference type="Proteomes" id="UP001605036"/>
    </source>
</evidence>
<comment type="caution">
    <text evidence="3">The sequence shown here is derived from an EMBL/GenBank/DDBJ whole genome shotgun (WGS) entry which is preliminary data.</text>
</comment>
<feature type="compositionally biased region" description="Basic and acidic residues" evidence="1">
    <location>
        <begin position="9"/>
        <end position="82"/>
    </location>
</feature>
<dbReference type="InterPro" id="IPR003386">
    <property type="entry name" value="LACT/PDAT_acylTrfase"/>
</dbReference>
<dbReference type="Proteomes" id="UP001605036">
    <property type="component" value="Unassembled WGS sequence"/>
</dbReference>
<accession>A0ABD1XUH4</accession>
<keyword evidence="2" id="KW-1133">Transmembrane helix</keyword>
<evidence type="ECO:0000313" key="3">
    <source>
        <dbReference type="EMBL" id="KAL2611173.1"/>
    </source>
</evidence>
<feature type="region of interest" description="Disordered" evidence="1">
    <location>
        <begin position="1"/>
        <end position="89"/>
    </location>
</feature>
<keyword evidence="2" id="KW-0812">Transmembrane</keyword>
<reference evidence="3 4" key="1">
    <citation type="submission" date="2024-09" db="EMBL/GenBank/DDBJ databases">
        <title>Chromosome-scale assembly of Riccia fluitans.</title>
        <authorList>
            <person name="Paukszto L."/>
            <person name="Sawicki J."/>
            <person name="Karawczyk K."/>
            <person name="Piernik-Szablinska J."/>
            <person name="Szczecinska M."/>
            <person name="Mazdziarz M."/>
        </authorList>
    </citation>
    <scope>NUCLEOTIDE SEQUENCE [LARGE SCALE GENOMIC DNA]</scope>
    <source>
        <strain evidence="3">Rf_01</strain>
        <tissue evidence="3">Aerial parts of the thallus</tissue>
    </source>
</reference>
<gene>
    <name evidence="3" type="ORF">R1flu_022865</name>
</gene>
<name>A0ABD1XUH4_9MARC</name>
<dbReference type="InterPro" id="IPR029058">
    <property type="entry name" value="AB_hydrolase_fold"/>
</dbReference>
<keyword evidence="2" id="KW-0472">Membrane</keyword>